<dbReference type="HOGENOM" id="CLU_013985_34_5_6"/>
<dbReference type="EMBL" id="CP009889">
    <property type="protein sequence ID" value="AIY67579.1"/>
    <property type="molecule type" value="Genomic_DNA"/>
</dbReference>
<dbReference type="OrthoDB" id="7595389at2"/>
<dbReference type="Gene3D" id="3.40.630.30">
    <property type="match status" value="1"/>
</dbReference>
<accession>A0A0A7ELS5</accession>
<proteinExistence type="predicted"/>
<reference evidence="4 5" key="1">
    <citation type="submission" date="2014-11" db="EMBL/GenBank/DDBJ databases">
        <title>Complete Genome Sequence of Pseudoalteromonas sp. Strain OCN003 Isolated from Kaneohe Bay, Oahu, Hawaii.</title>
        <authorList>
            <person name="Beurmann S."/>
            <person name="Videau P."/>
            <person name="Ushijima B."/>
            <person name="Smith A.M."/>
            <person name="Aeby G.S."/>
            <person name="Callahan S.M."/>
            <person name="Belcaid M."/>
        </authorList>
    </citation>
    <scope>NUCLEOTIDE SEQUENCE [LARGE SCALE GENOMIC DNA]</scope>
    <source>
        <strain evidence="4 5">OCN003</strain>
    </source>
</reference>
<dbReference type="RefSeq" id="WP_040136697.1">
    <property type="nucleotide sequence ID" value="NZ_CP009889.1"/>
</dbReference>
<keyword evidence="5" id="KW-1185">Reference proteome</keyword>
<dbReference type="PROSITE" id="PS51186">
    <property type="entry name" value="GNAT"/>
    <property type="match status" value="1"/>
</dbReference>
<organism evidence="4 5">
    <name type="scientific">Pseudoalteromonas piratica</name>
    <dbReference type="NCBI Taxonomy" id="1348114"/>
    <lineage>
        <taxon>Bacteria</taxon>
        <taxon>Pseudomonadati</taxon>
        <taxon>Pseudomonadota</taxon>
        <taxon>Gammaproteobacteria</taxon>
        <taxon>Alteromonadales</taxon>
        <taxon>Pseudoalteromonadaceae</taxon>
        <taxon>Pseudoalteromonas</taxon>
    </lineage>
</organism>
<feature type="domain" description="N-acetyltransferase" evidence="3">
    <location>
        <begin position="1"/>
        <end position="152"/>
    </location>
</feature>
<evidence type="ECO:0000313" key="5">
    <source>
        <dbReference type="Proteomes" id="UP000030341"/>
    </source>
</evidence>
<dbReference type="GO" id="GO:0016747">
    <property type="term" value="F:acyltransferase activity, transferring groups other than amino-acyl groups"/>
    <property type="evidence" value="ECO:0007669"/>
    <property type="project" value="InterPro"/>
</dbReference>
<dbReference type="AlphaFoldDB" id="A0A0A7ELS5"/>
<name>A0A0A7ELS5_9GAMM</name>
<dbReference type="Proteomes" id="UP000030341">
    <property type="component" value="Chromosome 2"/>
</dbReference>
<protein>
    <submittedName>
        <fullName evidence="4">GNAT family acetyltransferase</fullName>
    </submittedName>
</protein>
<evidence type="ECO:0000256" key="2">
    <source>
        <dbReference type="ARBA" id="ARBA00023315"/>
    </source>
</evidence>
<gene>
    <name evidence="4" type="ORF">OM33_21535</name>
</gene>
<keyword evidence="2" id="KW-0012">Acyltransferase</keyword>
<dbReference type="InterPro" id="IPR050832">
    <property type="entry name" value="Bact_Acetyltransf"/>
</dbReference>
<evidence type="ECO:0000313" key="4">
    <source>
        <dbReference type="EMBL" id="AIY67579.1"/>
    </source>
</evidence>
<dbReference type="CDD" id="cd04301">
    <property type="entry name" value="NAT_SF"/>
    <property type="match status" value="1"/>
</dbReference>
<dbReference type="STRING" id="1348114.OM33_21535"/>
<sequence>MIRLANKDDLDGILKLYNELRSNDPTLPHALAVERWQQMINDDRTHIVVADINGTLAATCALSINLSIAVGARPFGLIEHVVTRLDFRRQGLSQQVLSYAIDLAWQLHCYKVMLLSGAKLNGAHKVYSAVGFDGDRERGFVIKAPDMAAKNTE</sequence>
<dbReference type="InterPro" id="IPR016181">
    <property type="entry name" value="Acyl_CoA_acyltransferase"/>
</dbReference>
<dbReference type="PANTHER" id="PTHR43877">
    <property type="entry name" value="AMINOALKYLPHOSPHONATE N-ACETYLTRANSFERASE-RELATED-RELATED"/>
    <property type="match status" value="1"/>
</dbReference>
<dbReference type="InterPro" id="IPR000182">
    <property type="entry name" value="GNAT_dom"/>
</dbReference>
<dbReference type="eggNOG" id="COG0456">
    <property type="taxonomic scope" value="Bacteria"/>
</dbReference>
<keyword evidence="1 4" id="KW-0808">Transferase</keyword>
<dbReference type="Pfam" id="PF00583">
    <property type="entry name" value="Acetyltransf_1"/>
    <property type="match status" value="1"/>
</dbReference>
<dbReference type="KEGG" id="pseo:OM33_21535"/>
<evidence type="ECO:0000259" key="3">
    <source>
        <dbReference type="PROSITE" id="PS51186"/>
    </source>
</evidence>
<evidence type="ECO:0000256" key="1">
    <source>
        <dbReference type="ARBA" id="ARBA00022679"/>
    </source>
</evidence>
<dbReference type="SUPFAM" id="SSF55729">
    <property type="entry name" value="Acyl-CoA N-acyltransferases (Nat)"/>
    <property type="match status" value="1"/>
</dbReference>